<reference evidence="3" key="1">
    <citation type="submission" date="2017-09" db="EMBL/GenBank/DDBJ databases">
        <title>Depth-based differentiation of microbial function through sediment-hosted aquifers and enrichment of novel symbionts in the deep terrestrial subsurface.</title>
        <authorList>
            <person name="Probst A.J."/>
            <person name="Ladd B."/>
            <person name="Jarett J.K."/>
            <person name="Geller-Mcgrath D.E."/>
            <person name="Sieber C.M.K."/>
            <person name="Emerson J.B."/>
            <person name="Anantharaman K."/>
            <person name="Thomas B.C."/>
            <person name="Malmstrom R."/>
            <person name="Stieglmeier M."/>
            <person name="Klingl A."/>
            <person name="Woyke T."/>
            <person name="Ryan C.M."/>
            <person name="Banfield J.F."/>
        </authorList>
    </citation>
    <scope>NUCLEOTIDE SEQUENCE [LARGE SCALE GENOMIC DNA]</scope>
</reference>
<evidence type="ECO:0000313" key="3">
    <source>
        <dbReference type="Proteomes" id="UP000230251"/>
    </source>
</evidence>
<proteinExistence type="predicted"/>
<protein>
    <submittedName>
        <fullName evidence="2">Uncharacterized protein</fullName>
    </submittedName>
</protein>
<keyword evidence="1" id="KW-1133">Transmembrane helix</keyword>
<gene>
    <name evidence="2" type="ORF">CO057_00045</name>
</gene>
<name>A0A2M8EQE8_9BACT</name>
<keyword evidence="1" id="KW-0812">Transmembrane</keyword>
<evidence type="ECO:0000313" key="2">
    <source>
        <dbReference type="EMBL" id="PJC24964.1"/>
    </source>
</evidence>
<comment type="caution">
    <text evidence="2">The sequence shown here is derived from an EMBL/GenBank/DDBJ whole genome shotgun (WGS) entry which is preliminary data.</text>
</comment>
<sequence>MKSECQQTKMLHDKRGSLLLEVVISIGLAAIFFSASAGLLIIYKKSFQNTFTNQQVYSAAQQGVNALLSINFSDLTPIENGVLQYNNDTKQWNILYGDPEFITPNITRTVSISEVRRDNDCLIVTTGGETDIDSLYLSTEINWQNTKTEPKTLTSSTLATNWEDPQGNCFAPASSNISLNVSLANWGGAKQLRDVYIINDSSFPVTLTKMTLTWDNASQLQQIFGIGQKLWSDSGPGTPAGTQISGTEIDIIDAAIPANTIDYTHKIQFTSVMSGATLTISIEFSDGSVFTSEPFTPL</sequence>
<feature type="transmembrane region" description="Helical" evidence="1">
    <location>
        <begin position="18"/>
        <end position="43"/>
    </location>
</feature>
<evidence type="ECO:0000256" key="1">
    <source>
        <dbReference type="SAM" id="Phobius"/>
    </source>
</evidence>
<keyword evidence="1" id="KW-0472">Membrane</keyword>
<dbReference type="Proteomes" id="UP000230251">
    <property type="component" value="Unassembled WGS sequence"/>
</dbReference>
<accession>A0A2M8EQE8</accession>
<dbReference type="EMBL" id="PFSI01000002">
    <property type="protein sequence ID" value="PJC24964.1"/>
    <property type="molecule type" value="Genomic_DNA"/>
</dbReference>
<organism evidence="2 3">
    <name type="scientific">Candidatus Uhrbacteria bacterium CG_4_9_14_0_2_um_filter_41_50</name>
    <dbReference type="NCBI Taxonomy" id="1975031"/>
    <lineage>
        <taxon>Bacteria</taxon>
        <taxon>Candidatus Uhriibacteriota</taxon>
    </lineage>
</organism>
<dbReference type="AlphaFoldDB" id="A0A2M8EQE8"/>